<evidence type="ECO:0000313" key="4">
    <source>
        <dbReference type="Proteomes" id="UP000220251"/>
    </source>
</evidence>
<dbReference type="OrthoDB" id="654660at2"/>
<feature type="domain" description="Glycosyl transferase family 1" evidence="2">
    <location>
        <begin position="206"/>
        <end position="261"/>
    </location>
</feature>
<evidence type="ECO:0000259" key="2">
    <source>
        <dbReference type="Pfam" id="PF00534"/>
    </source>
</evidence>
<dbReference type="RefSeq" id="WP_158227847.1">
    <property type="nucleotide sequence ID" value="NZ_CWGJ01000025.1"/>
</dbReference>
<evidence type="ECO:0000256" key="1">
    <source>
        <dbReference type="SAM" id="SignalP"/>
    </source>
</evidence>
<proteinExistence type="predicted"/>
<dbReference type="InterPro" id="IPR001296">
    <property type="entry name" value="Glyco_trans_1"/>
</dbReference>
<dbReference type="Pfam" id="PF00534">
    <property type="entry name" value="Glycos_transf_1"/>
    <property type="match status" value="1"/>
</dbReference>
<dbReference type="AlphaFoldDB" id="A0A0H5E6I7"/>
<feature type="chain" id="PRO_5005218003" evidence="1">
    <location>
        <begin position="19"/>
        <end position="329"/>
    </location>
</feature>
<keyword evidence="3" id="KW-0808">Transferase</keyword>
<keyword evidence="4" id="KW-1185">Reference proteome</keyword>
<sequence length="329" mass="37946">MRPLFLFFLLFFAMRADAAQGDEVDVRILSFPSKAGFVKDVRILEESLDALGYSHDSRFIPEMAGLAIHGEVFPKAKVQIFIQEYDSHLLTFGEKNYLIPNPEWCWDTPESLQKVDLILARTREVERLYSEKGLPVFYLGFTGADQFLPHVEKKYRSYFHLKGFSPFKSCEEIVAAWNPSFPELIVVDHWPHYKKITPNITIIDAYLTDEEIKIAQNRSGIHLCPSKTEGFGHSMTEAMSAGAVVLTTDAPPMNEFIVDRRFLIPYFKTSVHGWGKLYHVSPQEIRKAVAHTMKLSPKELKEVGEQNRRRYLELKEEFLQNLQDLLTLE</sequence>
<dbReference type="Gene3D" id="3.40.50.2000">
    <property type="entry name" value="Glycogen Phosphorylase B"/>
    <property type="match status" value="1"/>
</dbReference>
<keyword evidence="1" id="KW-0732">Signal</keyword>
<accession>A0A0H5E6I7</accession>
<feature type="signal peptide" evidence="1">
    <location>
        <begin position="1"/>
        <end position="18"/>
    </location>
</feature>
<protein>
    <submittedName>
        <fullName evidence="3">Glycosyltransferase</fullName>
    </submittedName>
</protein>
<gene>
    <name evidence="3" type="ORF">ELAC_1572</name>
</gene>
<dbReference type="EMBL" id="CWGJ01000025">
    <property type="protein sequence ID" value="CRX38900.1"/>
    <property type="molecule type" value="Genomic_DNA"/>
</dbReference>
<evidence type="ECO:0000313" key="3">
    <source>
        <dbReference type="EMBL" id="CRX38900.1"/>
    </source>
</evidence>
<dbReference type="Proteomes" id="UP000220251">
    <property type="component" value="Unassembled WGS sequence"/>
</dbReference>
<dbReference type="SUPFAM" id="SSF53756">
    <property type="entry name" value="UDP-Glycosyltransferase/glycogen phosphorylase"/>
    <property type="match status" value="1"/>
</dbReference>
<dbReference type="GO" id="GO:0016757">
    <property type="term" value="F:glycosyltransferase activity"/>
    <property type="evidence" value="ECO:0007669"/>
    <property type="project" value="InterPro"/>
</dbReference>
<reference evidence="4" key="1">
    <citation type="submission" date="2015-06" db="EMBL/GenBank/DDBJ databases">
        <authorList>
            <person name="Bertelli C."/>
        </authorList>
    </citation>
    <scope>NUCLEOTIDE SEQUENCE [LARGE SCALE GENOMIC DNA]</scope>
    <source>
        <strain evidence="4">CRIB-30</strain>
    </source>
</reference>
<organism evidence="3 4">
    <name type="scientific">Estrella lausannensis</name>
    <dbReference type="NCBI Taxonomy" id="483423"/>
    <lineage>
        <taxon>Bacteria</taxon>
        <taxon>Pseudomonadati</taxon>
        <taxon>Chlamydiota</taxon>
        <taxon>Chlamydiia</taxon>
        <taxon>Parachlamydiales</taxon>
        <taxon>Candidatus Criblamydiaceae</taxon>
        <taxon>Estrella</taxon>
    </lineage>
</organism>
<name>A0A0H5E6I7_9BACT</name>